<organism evidence="2 3">
    <name type="scientific">Mycobacterium tuberculosis</name>
    <dbReference type="NCBI Taxonomy" id="1773"/>
    <lineage>
        <taxon>Bacteria</taxon>
        <taxon>Bacillati</taxon>
        <taxon>Actinomycetota</taxon>
        <taxon>Actinomycetes</taxon>
        <taxon>Mycobacteriales</taxon>
        <taxon>Mycobacteriaceae</taxon>
        <taxon>Mycobacterium</taxon>
        <taxon>Mycobacterium tuberculosis complex</taxon>
    </lineage>
</organism>
<feature type="region of interest" description="Disordered" evidence="1">
    <location>
        <begin position="1"/>
        <end position="21"/>
    </location>
</feature>
<gene>
    <name evidence="2" type="ORF">ERS007739_04707</name>
</gene>
<dbReference type="Proteomes" id="UP000039021">
    <property type="component" value="Unassembled WGS sequence"/>
</dbReference>
<protein>
    <submittedName>
        <fullName evidence="2">Uncharacterized protein</fullName>
    </submittedName>
</protein>
<accession>A0A916LH43</accession>
<evidence type="ECO:0000313" key="3">
    <source>
        <dbReference type="Proteomes" id="UP000039021"/>
    </source>
</evidence>
<evidence type="ECO:0000256" key="1">
    <source>
        <dbReference type="SAM" id="MobiDB-lite"/>
    </source>
</evidence>
<evidence type="ECO:0000313" key="2">
    <source>
        <dbReference type="EMBL" id="CPA59559.1"/>
    </source>
</evidence>
<name>A0A916LH43_MYCTX</name>
<reference evidence="3" key="1">
    <citation type="submission" date="2015-03" db="EMBL/GenBank/DDBJ databases">
        <authorList>
            <consortium name="Pathogen Informatics"/>
        </authorList>
    </citation>
    <scope>NUCLEOTIDE SEQUENCE [LARGE SCALE GENOMIC DNA]</scope>
    <source>
        <strain evidence="3">N09902308</strain>
    </source>
</reference>
<proteinExistence type="predicted"/>
<dbReference type="AlphaFoldDB" id="A0A916LH43"/>
<dbReference type="EMBL" id="CSBK01003106">
    <property type="protein sequence ID" value="CPA59559.1"/>
    <property type="molecule type" value="Genomic_DNA"/>
</dbReference>
<sequence>MLGTRKPPGVSGSNGALNNGRPVIASAPWVVPW</sequence>
<comment type="caution">
    <text evidence="2">The sequence shown here is derived from an EMBL/GenBank/DDBJ whole genome shotgun (WGS) entry which is preliminary data.</text>
</comment>